<evidence type="ECO:0000313" key="4">
    <source>
        <dbReference type="Proteomes" id="UP000798602"/>
    </source>
</evidence>
<evidence type="ECO:0000313" key="3">
    <source>
        <dbReference type="EMBL" id="NBL65514.1"/>
    </source>
</evidence>
<feature type="signal peptide" evidence="1">
    <location>
        <begin position="1"/>
        <end position="30"/>
    </location>
</feature>
<evidence type="ECO:0000259" key="2">
    <source>
        <dbReference type="Pfam" id="PF03865"/>
    </source>
</evidence>
<reference evidence="4" key="1">
    <citation type="submission" date="2020-01" db="EMBL/GenBank/DDBJ databases">
        <title>Sphingomonas sp. strain CSW-10.</title>
        <authorList>
            <person name="Chen W.-M."/>
        </authorList>
    </citation>
    <scope>NUCLEOTIDE SEQUENCE [LARGE SCALE GENOMIC DNA]</scope>
    <source>
        <strain evidence="4">NST-5</strain>
    </source>
</reference>
<dbReference type="RefSeq" id="WP_166537340.1">
    <property type="nucleotide sequence ID" value="NZ_JAABLM010000011.1"/>
</dbReference>
<dbReference type="InterPro" id="IPR005565">
    <property type="entry name" value="Hemolysn_activator_HlyB_C"/>
</dbReference>
<feature type="chain" id="PRO_5045184900" evidence="1">
    <location>
        <begin position="31"/>
        <end position="1230"/>
    </location>
</feature>
<dbReference type="SUPFAM" id="SSF56300">
    <property type="entry name" value="Metallo-dependent phosphatases"/>
    <property type="match status" value="1"/>
</dbReference>
<comment type="caution">
    <text evidence="3">The sequence shown here is derived from an EMBL/GenBank/DDBJ whole genome shotgun (WGS) entry which is preliminary data.</text>
</comment>
<dbReference type="PROSITE" id="PS51257">
    <property type="entry name" value="PROKAR_LIPOPROTEIN"/>
    <property type="match status" value="1"/>
</dbReference>
<name>A0ABW9Z9X8_9FLAO</name>
<keyword evidence="1" id="KW-0732">Signal</keyword>
<proteinExistence type="predicted"/>
<dbReference type="Proteomes" id="UP000798602">
    <property type="component" value="Unassembled WGS sequence"/>
</dbReference>
<dbReference type="Gene3D" id="3.60.21.10">
    <property type="match status" value="1"/>
</dbReference>
<dbReference type="Pfam" id="PF03865">
    <property type="entry name" value="ShlB"/>
    <property type="match status" value="1"/>
</dbReference>
<sequence>MKMNPFFAKSKQQICFALLVFAVLMLQACATRSSQFGSKKPSEIKDNFENKKNITHTFYLIGNTGTSENGMPDDLTEILKNKLKTADTSSTLLFLGNNFSEKIKTENLANDLSLNKFKGKTFVIPGNQDWGNGVEGILEQQKSIQKVIDKNQGLSPKNNCGIESFALNEHVALITVNSQWFLEDWDDHPTINADCDIKTREQFFDEFQNKLNEFSSRTIVLAMHHPLLSNGSHGGEYSFGKHIFPFDEKIPLPVLGTFYNLLRKTSGLNPQDLQNKKYNDFAKRMRTMIQNQKNIVVVSSHDQSLQYIDKDQIKQIISGAGGQTEAARAINDNDFSYGKNGYGVLEILKDGASKISFYTKTSNNSEGLLFKQQPTFNKPKFNLREYPNKFEKFKDTTIYTLKMTKKGKAYNFLWGKHYRDLYSTQIRAKVAALDTLFGGLIPTIDAGKSESRSLVLEDKSGKQYQIRALRKNATRFIQTEIFKDQTVEKDFKETYAETLIMDFYTTAHPYTVFVVPKLADKIGVSHTNPLLFYLPKQKNLELFNENFGDELYLIEEFPMDNWKNLKSFGKPEKILTTEEVLANVRQDQKYEVDEESYIRARVFDMLIGDFNRENENWSWGEHRKNGKIIYKPIPRNRDLAFSKFDGALLPIVVNMPPLRHMRSFDKKIDNVKWFNRLAYPLDLAFVKNSGEKEWREQTQFVISNLSDTEIDQAFASLPKEIKNESSEKIKTNLKARKRTLEKSVLKYYKDLQQTVLVVGTDQNDRFEISRENNGTRVRIFSNKNNAEEIIHDKVYTRKLTKELWVYGIDGDDIFEMKGSGKKNIKVRIMGGQGRDFYDIEEGKKVRLYDFASAENTVNETGGAKMRFSDSYEINTYDYKKPQYNIFAGYPLLGFNPDDLVKIGAILNYTVNGFNRFPYSQKHSVGANYYFATGGYELLYKGIFPRQIGKWNFALDALYTSPNFSENFFGFGNETENFQREIDLDYNRVKIRKVLITPSFQWKGEKGGSAIVKAGFERFEVDATSGRFITKPGVVNPNVFDYQNFANFSGQYTFENYDNISNPTLGMSFSILAGYTINLDDFERKFPYAESSLGFTYKLSPTGNWMLASRVKGKVIFDDTFEFYQAATLGGDFDLRGFRNQRFSGKQSFFHSTDLRWNLGKIKNGFAPLQYGVFGGFDYGRVWLPGENSTKWHQGYGGGIWLNVINLITGQISLFHSSDGLRFSGGIGFGF</sequence>
<gene>
    <name evidence="3" type="ORF">GV828_09910</name>
</gene>
<feature type="domain" description="Haemolysin activator HlyB C-terminal" evidence="2">
    <location>
        <begin position="1084"/>
        <end position="1199"/>
    </location>
</feature>
<dbReference type="EMBL" id="JAABLM010000011">
    <property type="protein sequence ID" value="NBL65514.1"/>
    <property type="molecule type" value="Genomic_DNA"/>
</dbReference>
<accession>A0ABW9Z9X8</accession>
<organism evidence="3 4">
    <name type="scientific">Flavobacterium ichthyis</name>
    <dbReference type="NCBI Taxonomy" id="2698827"/>
    <lineage>
        <taxon>Bacteria</taxon>
        <taxon>Pseudomonadati</taxon>
        <taxon>Bacteroidota</taxon>
        <taxon>Flavobacteriia</taxon>
        <taxon>Flavobacteriales</taxon>
        <taxon>Flavobacteriaceae</taxon>
        <taxon>Flavobacterium</taxon>
    </lineage>
</organism>
<keyword evidence="4" id="KW-1185">Reference proteome</keyword>
<dbReference type="InterPro" id="IPR029052">
    <property type="entry name" value="Metallo-depent_PP-like"/>
</dbReference>
<protein>
    <submittedName>
        <fullName evidence="3">Metallophosphoesterase</fullName>
    </submittedName>
</protein>
<evidence type="ECO:0000256" key="1">
    <source>
        <dbReference type="SAM" id="SignalP"/>
    </source>
</evidence>